<evidence type="ECO:0000256" key="1">
    <source>
        <dbReference type="SAM" id="Phobius"/>
    </source>
</evidence>
<feature type="transmembrane region" description="Helical" evidence="1">
    <location>
        <begin position="181"/>
        <end position="201"/>
    </location>
</feature>
<feature type="transmembrane region" description="Helical" evidence="1">
    <location>
        <begin position="257"/>
        <end position="282"/>
    </location>
</feature>
<dbReference type="PATRIC" id="fig|1502.174.peg.1696"/>
<evidence type="ECO:0000313" key="2">
    <source>
        <dbReference type="EMBL" id="KXA11713.1"/>
    </source>
</evidence>
<gene>
    <name evidence="2" type="ORF">HMPREF3222_01681</name>
</gene>
<evidence type="ECO:0000313" key="3">
    <source>
        <dbReference type="Proteomes" id="UP000070646"/>
    </source>
</evidence>
<feature type="transmembrane region" description="Helical" evidence="1">
    <location>
        <begin position="123"/>
        <end position="144"/>
    </location>
</feature>
<dbReference type="AlphaFoldDB" id="A0A133N664"/>
<organism evidence="2 3">
    <name type="scientific">Clostridium perfringens</name>
    <dbReference type="NCBI Taxonomy" id="1502"/>
    <lineage>
        <taxon>Bacteria</taxon>
        <taxon>Bacillati</taxon>
        <taxon>Bacillota</taxon>
        <taxon>Clostridia</taxon>
        <taxon>Eubacteriales</taxon>
        <taxon>Clostridiaceae</taxon>
        <taxon>Clostridium</taxon>
    </lineage>
</organism>
<keyword evidence="1" id="KW-1133">Transmembrane helix</keyword>
<feature type="transmembrane region" description="Helical" evidence="1">
    <location>
        <begin position="86"/>
        <end position="111"/>
    </location>
</feature>
<dbReference type="EMBL" id="LRPU01000082">
    <property type="protein sequence ID" value="KXA11713.1"/>
    <property type="molecule type" value="Genomic_DNA"/>
</dbReference>
<dbReference type="Proteomes" id="UP000070646">
    <property type="component" value="Unassembled WGS sequence"/>
</dbReference>
<keyword evidence="1" id="KW-0472">Membrane</keyword>
<dbReference type="GO" id="GO:0022857">
    <property type="term" value="F:transmembrane transporter activity"/>
    <property type="evidence" value="ECO:0007669"/>
    <property type="project" value="InterPro"/>
</dbReference>
<protein>
    <recommendedName>
        <fullName evidence="4">ECF transporter S component</fullName>
    </recommendedName>
</protein>
<reference evidence="2 3" key="1">
    <citation type="submission" date="2016-01" db="EMBL/GenBank/DDBJ databases">
        <authorList>
            <person name="Oliw E.H."/>
        </authorList>
    </citation>
    <scope>NUCLEOTIDE SEQUENCE [LARGE SCALE GENOMIC DNA]</scope>
    <source>
        <strain evidence="2 3">MJR7757A</strain>
    </source>
</reference>
<dbReference type="Gene3D" id="1.10.1760.20">
    <property type="match status" value="1"/>
</dbReference>
<feature type="transmembrane region" description="Helical" evidence="1">
    <location>
        <begin position="51"/>
        <end position="74"/>
    </location>
</feature>
<comment type="caution">
    <text evidence="2">The sequence shown here is derived from an EMBL/GenBank/DDBJ whole genome shotgun (WGS) entry which is preliminary data.</text>
</comment>
<proteinExistence type="predicted"/>
<feature type="transmembrane region" description="Helical" evidence="1">
    <location>
        <begin position="156"/>
        <end position="175"/>
    </location>
</feature>
<dbReference type="Pfam" id="PF12822">
    <property type="entry name" value="ECF_trnsprt"/>
    <property type="match status" value="2"/>
</dbReference>
<feature type="transmembrane region" description="Helical" evidence="1">
    <location>
        <begin position="213"/>
        <end position="237"/>
    </location>
</feature>
<name>A0A133N664_CLOPF</name>
<evidence type="ECO:0008006" key="4">
    <source>
        <dbReference type="Google" id="ProtNLM"/>
    </source>
</evidence>
<sequence length="287" mass="30956">MLKYHCRYSILEAELFCTVKNLTTELYPIGNKNGGESMNAVYQTRQKTRKLVVIGMLSGISIFLGLTGLGFINIPPVKATIMHIPVIIGAIIEGPIVGGLIGLVFGLFSMYQAFTAPMPTSFMFWNPIIALVPRILIGVVSYYVYASMIKGSKKNLKATSIISSLILGVLLFVSSEALTNSLTISAIIGVLFFLASMIIMFKFKHKNKEEALSIGTASVLGTLVNTIGVLGLTYVFYLERYASALGISEHAAKLTLAGIGVTNGIPEAFISALISIPVILGVRKILR</sequence>
<dbReference type="InterPro" id="IPR024529">
    <property type="entry name" value="ECF_trnsprt_substrate-spec"/>
</dbReference>
<accession>A0A133N664</accession>
<keyword evidence="1" id="KW-0812">Transmembrane</keyword>